<accession>A0A9D4PCW5</accession>
<feature type="transmembrane region" description="Helical" evidence="5">
    <location>
        <begin position="216"/>
        <end position="237"/>
    </location>
</feature>
<dbReference type="EMBL" id="JABSTV010001255">
    <property type="protein sequence ID" value="KAH7935406.1"/>
    <property type="molecule type" value="Genomic_DNA"/>
</dbReference>
<dbReference type="AlphaFoldDB" id="A0A9D4PCW5"/>
<feature type="transmembrane region" description="Helical" evidence="5">
    <location>
        <begin position="440"/>
        <end position="459"/>
    </location>
</feature>
<keyword evidence="3 5" id="KW-1133">Transmembrane helix</keyword>
<comment type="caution">
    <text evidence="6">The sequence shown here is derived from an EMBL/GenBank/DDBJ whole genome shotgun (WGS) entry which is preliminary data.</text>
</comment>
<evidence type="ECO:0000256" key="3">
    <source>
        <dbReference type="ARBA" id="ARBA00022989"/>
    </source>
</evidence>
<dbReference type="PANTHER" id="PTHR24064">
    <property type="entry name" value="SOLUTE CARRIER FAMILY 22 MEMBER"/>
    <property type="match status" value="1"/>
</dbReference>
<feature type="transmembrane region" description="Helical" evidence="5">
    <location>
        <begin position="414"/>
        <end position="433"/>
    </location>
</feature>
<proteinExistence type="predicted"/>
<gene>
    <name evidence="6" type="ORF">HPB52_007428</name>
</gene>
<keyword evidence="7" id="KW-1185">Reference proteome</keyword>
<reference evidence="6" key="1">
    <citation type="journal article" date="2020" name="Cell">
        <title>Large-Scale Comparative Analyses of Tick Genomes Elucidate Their Genetic Diversity and Vector Capacities.</title>
        <authorList>
            <consortium name="Tick Genome and Microbiome Consortium (TIGMIC)"/>
            <person name="Jia N."/>
            <person name="Wang J."/>
            <person name="Shi W."/>
            <person name="Du L."/>
            <person name="Sun Y."/>
            <person name="Zhan W."/>
            <person name="Jiang J.F."/>
            <person name="Wang Q."/>
            <person name="Zhang B."/>
            <person name="Ji P."/>
            <person name="Bell-Sakyi L."/>
            <person name="Cui X.M."/>
            <person name="Yuan T.T."/>
            <person name="Jiang B.G."/>
            <person name="Yang W.F."/>
            <person name="Lam T.T."/>
            <person name="Chang Q.C."/>
            <person name="Ding S.J."/>
            <person name="Wang X.J."/>
            <person name="Zhu J.G."/>
            <person name="Ruan X.D."/>
            <person name="Zhao L."/>
            <person name="Wei J.T."/>
            <person name="Ye R.Z."/>
            <person name="Que T.C."/>
            <person name="Du C.H."/>
            <person name="Zhou Y.H."/>
            <person name="Cheng J.X."/>
            <person name="Dai P.F."/>
            <person name="Guo W.B."/>
            <person name="Han X.H."/>
            <person name="Huang E.J."/>
            <person name="Li L.F."/>
            <person name="Wei W."/>
            <person name="Gao Y.C."/>
            <person name="Liu J.Z."/>
            <person name="Shao H.Z."/>
            <person name="Wang X."/>
            <person name="Wang C.C."/>
            <person name="Yang T.C."/>
            <person name="Huo Q.B."/>
            <person name="Li W."/>
            <person name="Chen H.Y."/>
            <person name="Chen S.E."/>
            <person name="Zhou L.G."/>
            <person name="Ni X.B."/>
            <person name="Tian J.H."/>
            <person name="Sheng Y."/>
            <person name="Liu T."/>
            <person name="Pan Y.S."/>
            <person name="Xia L.Y."/>
            <person name="Li J."/>
            <person name="Zhao F."/>
            <person name="Cao W.C."/>
        </authorList>
    </citation>
    <scope>NUCLEOTIDE SEQUENCE</scope>
    <source>
        <strain evidence="6">Rsan-2018</strain>
    </source>
</reference>
<dbReference type="InterPro" id="IPR036259">
    <property type="entry name" value="MFS_trans_sf"/>
</dbReference>
<feature type="transmembrane region" description="Helical" evidence="5">
    <location>
        <begin position="520"/>
        <end position="541"/>
    </location>
</feature>
<feature type="transmembrane region" description="Helical" evidence="5">
    <location>
        <begin position="383"/>
        <end position="402"/>
    </location>
</feature>
<dbReference type="InterPro" id="IPR005828">
    <property type="entry name" value="MFS_sugar_transport-like"/>
</dbReference>
<keyword evidence="4 5" id="KW-0472">Membrane</keyword>
<dbReference type="SUPFAM" id="SSF103473">
    <property type="entry name" value="MFS general substrate transporter"/>
    <property type="match status" value="1"/>
</dbReference>
<reference evidence="6" key="2">
    <citation type="submission" date="2021-09" db="EMBL/GenBank/DDBJ databases">
        <authorList>
            <person name="Jia N."/>
            <person name="Wang J."/>
            <person name="Shi W."/>
            <person name="Du L."/>
            <person name="Sun Y."/>
            <person name="Zhan W."/>
            <person name="Jiang J."/>
            <person name="Wang Q."/>
            <person name="Zhang B."/>
            <person name="Ji P."/>
            <person name="Sakyi L.B."/>
            <person name="Cui X."/>
            <person name="Yuan T."/>
            <person name="Jiang B."/>
            <person name="Yang W."/>
            <person name="Lam T.T.-Y."/>
            <person name="Chang Q."/>
            <person name="Ding S."/>
            <person name="Wang X."/>
            <person name="Zhu J."/>
            <person name="Ruan X."/>
            <person name="Zhao L."/>
            <person name="Wei J."/>
            <person name="Que T."/>
            <person name="Du C."/>
            <person name="Cheng J."/>
            <person name="Dai P."/>
            <person name="Han X."/>
            <person name="Huang E."/>
            <person name="Gao Y."/>
            <person name="Liu J."/>
            <person name="Shao H."/>
            <person name="Ye R."/>
            <person name="Li L."/>
            <person name="Wei W."/>
            <person name="Wang X."/>
            <person name="Wang C."/>
            <person name="Huo Q."/>
            <person name="Li W."/>
            <person name="Guo W."/>
            <person name="Chen H."/>
            <person name="Chen S."/>
            <person name="Zhou L."/>
            <person name="Zhou L."/>
            <person name="Ni X."/>
            <person name="Tian J."/>
            <person name="Zhou Y."/>
            <person name="Sheng Y."/>
            <person name="Liu T."/>
            <person name="Pan Y."/>
            <person name="Xia L."/>
            <person name="Li J."/>
            <person name="Zhao F."/>
            <person name="Cao W."/>
        </authorList>
    </citation>
    <scope>NUCLEOTIDE SEQUENCE</scope>
    <source>
        <strain evidence="6">Rsan-2018</strain>
        <tissue evidence="6">Larvae</tissue>
    </source>
</reference>
<evidence type="ECO:0008006" key="8">
    <source>
        <dbReference type="Google" id="ProtNLM"/>
    </source>
</evidence>
<evidence type="ECO:0000256" key="2">
    <source>
        <dbReference type="ARBA" id="ARBA00022692"/>
    </source>
</evidence>
<protein>
    <recommendedName>
        <fullName evidence="8">Organic cation/carnitine transporter</fullName>
    </recommendedName>
</protein>
<comment type="subcellular location">
    <subcellularLocation>
        <location evidence="1">Membrane</location>
        <topology evidence="1">Multi-pass membrane protein</topology>
    </subcellularLocation>
</comment>
<dbReference type="Pfam" id="PF00083">
    <property type="entry name" value="Sugar_tr"/>
    <property type="match status" value="1"/>
</dbReference>
<dbReference type="Proteomes" id="UP000821837">
    <property type="component" value="Unassembled WGS sequence"/>
</dbReference>
<dbReference type="GO" id="GO:0022857">
    <property type="term" value="F:transmembrane transporter activity"/>
    <property type="evidence" value="ECO:0007669"/>
    <property type="project" value="InterPro"/>
</dbReference>
<evidence type="ECO:0000313" key="7">
    <source>
        <dbReference type="Proteomes" id="UP000821837"/>
    </source>
</evidence>
<feature type="transmembrane region" description="Helical" evidence="5">
    <location>
        <begin position="277"/>
        <end position="296"/>
    </location>
</feature>
<evidence type="ECO:0000256" key="4">
    <source>
        <dbReference type="ARBA" id="ARBA00023136"/>
    </source>
</evidence>
<name>A0A9D4PCW5_RHISA</name>
<evidence type="ECO:0000256" key="1">
    <source>
        <dbReference type="ARBA" id="ARBA00004141"/>
    </source>
</evidence>
<dbReference type="VEuPathDB" id="VectorBase:RSAN_057074"/>
<evidence type="ECO:0000256" key="5">
    <source>
        <dbReference type="SAM" id="Phobius"/>
    </source>
</evidence>
<feature type="transmembrane region" description="Helical" evidence="5">
    <location>
        <begin position="191"/>
        <end position="210"/>
    </location>
</feature>
<dbReference type="Gene3D" id="1.20.1250.20">
    <property type="entry name" value="MFS general substrate transporter like domains"/>
    <property type="match status" value="1"/>
</dbReference>
<feature type="transmembrane region" description="Helical" evidence="5">
    <location>
        <begin position="249"/>
        <end position="271"/>
    </location>
</feature>
<keyword evidence="2 5" id="KW-0812">Transmembrane</keyword>
<evidence type="ECO:0000313" key="6">
    <source>
        <dbReference type="EMBL" id="KAH7935406.1"/>
    </source>
</evidence>
<dbReference type="GO" id="GO:0016020">
    <property type="term" value="C:membrane"/>
    <property type="evidence" value="ECO:0007669"/>
    <property type="project" value="UniProtKB-SubCell"/>
</dbReference>
<sequence>MDRLRRSRSIVSAYLPSLFQPLTESATDPALIQGMIVFGFGRFQRLALLCAQITTFVAYSQSFAVVTDLEPVDHWCRQGGEYANVSAQAWKELYLPRGPGGRGYDSCHHYEAPPPAVADDRGTDNITRVVVACDAWEYDTRHTGTTVLVFWDIVCDRSWYRHVIKATFMCGAALSVPCAGLASNRWGRRPIMWVAVCVLLGSGAATSLAPSLVAFIVLRFVSSAAVSVLEVVSFVLLFESTPVGPRDPFCALAVCWPTVLAPVYVATVAYVASNWRVWHACLVVPALFLFLTVSVTEESPHWLIVNHRFHEARRVALWAALLNDEDPDVVIERLEKVKDMLACTAATGTPAVDAEANPVREPEERRHTGHCKRTQLRYFRSRVMLAQCFVVFGCWFTVYGNYYYRDMEGPHASFVKWVVIACNVPAMTIAYFIIKHHGRLTPLVVFLLAVSLLLLYSAVSQSVGLNFPYQLVVMWRSLLLNIAYVRSVAFAGAYTFGRLGAMVADAFGVVETSLHYDLGALYMVVAAVHLLVFSLLLLTLSEKRLLEIVNRVDAIDAAGAAQPVKKNAVTPDPVCSKQ</sequence>
<organism evidence="6 7">
    <name type="scientific">Rhipicephalus sanguineus</name>
    <name type="common">Brown dog tick</name>
    <name type="synonym">Ixodes sanguineus</name>
    <dbReference type="NCBI Taxonomy" id="34632"/>
    <lineage>
        <taxon>Eukaryota</taxon>
        <taxon>Metazoa</taxon>
        <taxon>Ecdysozoa</taxon>
        <taxon>Arthropoda</taxon>
        <taxon>Chelicerata</taxon>
        <taxon>Arachnida</taxon>
        <taxon>Acari</taxon>
        <taxon>Parasitiformes</taxon>
        <taxon>Ixodida</taxon>
        <taxon>Ixodoidea</taxon>
        <taxon>Ixodidae</taxon>
        <taxon>Rhipicephalinae</taxon>
        <taxon>Rhipicephalus</taxon>
        <taxon>Rhipicephalus</taxon>
    </lineage>
</organism>